<sequence length="462" mass="50773">MTSTDIQVQPEGRTNKLYFAAWRWHFYAGLFVLPFLSILAITGASMLWIAWIDGRDGERTPVTQQEIILPVSDQAEAALAAIPDGTLKQYVAPRTADVAALFRVDHDGDATMVAVDPYSAKVIETFPRRSGWYDFADGIHSDLMLGVTGDRMLETAASLALVLIATGLYMWWPREAGWRKAFIPSFGRGRAMWKSLHGVVGIWLSIFLVFFLISGLSWAGIWGGKMVQAWSQFPAEKWDAVPLSDDIHASMNHDRREVPWALEQTPMPASGSDAGIDGVQDGPVTIDTVDILAREIGFDARYQLNLPQSATGVWTLSRDSMNTDSTDPMSDRTVHVDQYTGKILADIRYGDYSLAGKAMAVGIALHMGTMGLWSVLANTLVCLAVLFLCASSVVLWWKRRPANTGRLSAPPMPKELPLWQGAVLVGLFVSMAFPMAGLALITVLAIDVLILSHLPKLRHSLT</sequence>
<evidence type="ECO:0000256" key="1">
    <source>
        <dbReference type="SAM" id="Phobius"/>
    </source>
</evidence>
<reference evidence="3" key="1">
    <citation type="submission" date="2016-10" db="EMBL/GenBank/DDBJ databases">
        <authorList>
            <person name="Varghese N."/>
            <person name="Submissions S."/>
        </authorList>
    </citation>
    <scope>NUCLEOTIDE SEQUENCE [LARGE SCALE GENOMIC DNA]</scope>
    <source>
        <strain evidence="3">DSM 23422</strain>
    </source>
</reference>
<feature type="transmembrane region" description="Helical" evidence="1">
    <location>
        <begin position="200"/>
        <end position="222"/>
    </location>
</feature>
<evidence type="ECO:0000313" key="2">
    <source>
        <dbReference type="EMBL" id="SFT01313.1"/>
    </source>
</evidence>
<feature type="transmembrane region" description="Helical" evidence="1">
    <location>
        <begin position="26"/>
        <end position="51"/>
    </location>
</feature>
<keyword evidence="1" id="KW-1133">Transmembrane helix</keyword>
<dbReference type="PANTHER" id="PTHR34219:SF1">
    <property type="entry name" value="PEPSY DOMAIN-CONTAINING PROTEIN"/>
    <property type="match status" value="1"/>
</dbReference>
<dbReference type="Proteomes" id="UP000199239">
    <property type="component" value="Unassembled WGS sequence"/>
</dbReference>
<evidence type="ECO:0000313" key="3">
    <source>
        <dbReference type="Proteomes" id="UP000199239"/>
    </source>
</evidence>
<dbReference type="RefSeq" id="WP_093916925.1">
    <property type="nucleotide sequence ID" value="NZ_FPAJ01000004.1"/>
</dbReference>
<dbReference type="PANTHER" id="PTHR34219">
    <property type="entry name" value="IRON-REGULATED INNER MEMBRANE PROTEIN-RELATED"/>
    <property type="match status" value="1"/>
</dbReference>
<feature type="transmembrane region" description="Helical" evidence="1">
    <location>
        <begin position="152"/>
        <end position="172"/>
    </location>
</feature>
<dbReference type="STRING" id="394264.SAMN04488040_2759"/>
<proteinExistence type="predicted"/>
<organism evidence="2 3">
    <name type="scientific">Sulfitobacter marinus</name>
    <dbReference type="NCBI Taxonomy" id="394264"/>
    <lineage>
        <taxon>Bacteria</taxon>
        <taxon>Pseudomonadati</taxon>
        <taxon>Pseudomonadota</taxon>
        <taxon>Alphaproteobacteria</taxon>
        <taxon>Rhodobacterales</taxon>
        <taxon>Roseobacteraceae</taxon>
        <taxon>Sulfitobacter</taxon>
    </lineage>
</organism>
<feature type="transmembrane region" description="Helical" evidence="1">
    <location>
        <begin position="417"/>
        <end position="450"/>
    </location>
</feature>
<gene>
    <name evidence="2" type="ORF">SAMN04488040_2759</name>
</gene>
<name>A0A1I6UIQ9_9RHOB</name>
<keyword evidence="1" id="KW-0812">Transmembrane</keyword>
<keyword evidence="1" id="KW-0472">Membrane</keyword>
<dbReference type="InterPro" id="IPR005625">
    <property type="entry name" value="PepSY-ass_TM"/>
</dbReference>
<accession>A0A1I6UIQ9</accession>
<protein>
    <submittedName>
        <fullName evidence="2">Uncharacterized iron-regulated membrane protein</fullName>
    </submittedName>
</protein>
<dbReference type="AlphaFoldDB" id="A0A1I6UIQ9"/>
<dbReference type="Pfam" id="PF03929">
    <property type="entry name" value="PepSY_TM"/>
    <property type="match status" value="1"/>
</dbReference>
<dbReference type="EMBL" id="FPAJ01000004">
    <property type="protein sequence ID" value="SFT01313.1"/>
    <property type="molecule type" value="Genomic_DNA"/>
</dbReference>
<feature type="transmembrane region" description="Helical" evidence="1">
    <location>
        <begin position="375"/>
        <end position="397"/>
    </location>
</feature>
<keyword evidence="3" id="KW-1185">Reference proteome</keyword>
<dbReference type="OrthoDB" id="9791166at2"/>